<proteinExistence type="predicted"/>
<feature type="chain" id="PRO_5046346751" evidence="2">
    <location>
        <begin position="20"/>
        <end position="186"/>
    </location>
</feature>
<dbReference type="EMBL" id="JAGGMR010000001">
    <property type="protein sequence ID" value="MBP2193932.1"/>
    <property type="molecule type" value="Genomic_DNA"/>
</dbReference>
<organism evidence="3 4">
    <name type="scientific">Nocardia goodfellowii</name>
    <dbReference type="NCBI Taxonomy" id="882446"/>
    <lineage>
        <taxon>Bacteria</taxon>
        <taxon>Bacillati</taxon>
        <taxon>Actinomycetota</taxon>
        <taxon>Actinomycetes</taxon>
        <taxon>Mycobacteriales</taxon>
        <taxon>Nocardiaceae</taxon>
        <taxon>Nocardia</taxon>
    </lineage>
</organism>
<dbReference type="RefSeq" id="WP_209897126.1">
    <property type="nucleotide sequence ID" value="NZ_JAGGMR010000001.1"/>
</dbReference>
<protein>
    <submittedName>
        <fullName evidence="3">Uncharacterized protein</fullName>
    </submittedName>
</protein>
<keyword evidence="4" id="KW-1185">Reference proteome</keyword>
<dbReference type="PROSITE" id="PS51257">
    <property type="entry name" value="PROKAR_LIPOPROTEIN"/>
    <property type="match status" value="1"/>
</dbReference>
<feature type="region of interest" description="Disordered" evidence="1">
    <location>
        <begin position="163"/>
        <end position="186"/>
    </location>
</feature>
<name>A0ABS4QQD8_9NOCA</name>
<sequence>MKLLDPRRFGLACAAIAVAAGLTVAGCANRVDGVANPNAADLAAYKTEAAASSAAATSSRKAAAQAQAISENCAQFPTTTGVGVKAYNDFVDAHDSNAPDYAAKRDGAAQTLDDAANKVEAGMNSVAGGALPEDLAGKFSAYISAARLLAEETRKMTYTAPVGGLNEASKQVNDARTAVKDACPKR</sequence>
<feature type="signal peptide" evidence="2">
    <location>
        <begin position="1"/>
        <end position="19"/>
    </location>
</feature>
<keyword evidence="2" id="KW-0732">Signal</keyword>
<evidence type="ECO:0000256" key="2">
    <source>
        <dbReference type="SAM" id="SignalP"/>
    </source>
</evidence>
<accession>A0ABS4QQD8</accession>
<comment type="caution">
    <text evidence="3">The sequence shown here is derived from an EMBL/GenBank/DDBJ whole genome shotgun (WGS) entry which is preliminary data.</text>
</comment>
<gene>
    <name evidence="3" type="ORF">BJ987_006833</name>
</gene>
<evidence type="ECO:0000313" key="3">
    <source>
        <dbReference type="EMBL" id="MBP2193932.1"/>
    </source>
</evidence>
<evidence type="ECO:0000313" key="4">
    <source>
        <dbReference type="Proteomes" id="UP001519325"/>
    </source>
</evidence>
<reference evidence="3 4" key="1">
    <citation type="submission" date="2021-03" db="EMBL/GenBank/DDBJ databases">
        <title>Sequencing the genomes of 1000 actinobacteria strains.</title>
        <authorList>
            <person name="Klenk H.-P."/>
        </authorList>
    </citation>
    <scope>NUCLEOTIDE SEQUENCE [LARGE SCALE GENOMIC DNA]</scope>
    <source>
        <strain evidence="3 4">DSM 45516</strain>
    </source>
</reference>
<evidence type="ECO:0000256" key="1">
    <source>
        <dbReference type="SAM" id="MobiDB-lite"/>
    </source>
</evidence>
<feature type="compositionally biased region" description="Basic and acidic residues" evidence="1">
    <location>
        <begin position="177"/>
        <end position="186"/>
    </location>
</feature>
<dbReference type="Proteomes" id="UP001519325">
    <property type="component" value="Unassembled WGS sequence"/>
</dbReference>